<dbReference type="PANTHER" id="PTHR21666:SF270">
    <property type="entry name" value="MUREIN HYDROLASE ACTIVATOR ENVC"/>
    <property type="match status" value="1"/>
</dbReference>
<dbReference type="EMBL" id="JACHFD010000015">
    <property type="protein sequence ID" value="MBB5352756.1"/>
    <property type="molecule type" value="Genomic_DNA"/>
</dbReference>
<dbReference type="Pfam" id="PF01551">
    <property type="entry name" value="Peptidase_M23"/>
    <property type="match status" value="1"/>
</dbReference>
<dbReference type="InterPro" id="IPR050570">
    <property type="entry name" value="Cell_wall_metabolism_enzyme"/>
</dbReference>
<reference evidence="3 4" key="1">
    <citation type="submission" date="2020-08" db="EMBL/GenBank/DDBJ databases">
        <title>Genomic Encyclopedia of Type Strains, Phase IV (KMG-IV): sequencing the most valuable type-strain genomes for metagenomic binning, comparative biology and taxonomic classification.</title>
        <authorList>
            <person name="Goeker M."/>
        </authorList>
    </citation>
    <scope>NUCLEOTIDE SEQUENCE [LARGE SCALE GENOMIC DNA]</scope>
    <source>
        <strain evidence="3 4">YC6886</strain>
    </source>
</reference>
<dbReference type="Gene3D" id="2.70.70.10">
    <property type="entry name" value="Glucose Permease (Domain IIA)"/>
    <property type="match status" value="1"/>
</dbReference>
<feature type="domain" description="M23ase beta-sheet core" evidence="2">
    <location>
        <begin position="79"/>
        <end position="167"/>
    </location>
</feature>
<evidence type="ECO:0000313" key="3">
    <source>
        <dbReference type="EMBL" id="MBB5352756.1"/>
    </source>
</evidence>
<dbReference type="PANTHER" id="PTHR21666">
    <property type="entry name" value="PEPTIDASE-RELATED"/>
    <property type="match status" value="1"/>
</dbReference>
<dbReference type="CDD" id="cd12797">
    <property type="entry name" value="M23_peptidase"/>
    <property type="match status" value="1"/>
</dbReference>
<gene>
    <name evidence="3" type="ORF">HNR46_003004</name>
</gene>
<name>A0A840V6T9_9BACT</name>
<dbReference type="Proteomes" id="UP000557717">
    <property type="component" value="Unassembled WGS sequence"/>
</dbReference>
<dbReference type="GO" id="GO:0004222">
    <property type="term" value="F:metalloendopeptidase activity"/>
    <property type="evidence" value="ECO:0007669"/>
    <property type="project" value="TreeGrafter"/>
</dbReference>
<keyword evidence="4" id="KW-1185">Reference proteome</keyword>
<dbReference type="RefSeq" id="WP_184020056.1">
    <property type="nucleotide sequence ID" value="NZ_JACHFD010000015.1"/>
</dbReference>
<protein>
    <submittedName>
        <fullName evidence="3">Murein DD-endopeptidase MepM/ murein hydrolase activator NlpD</fullName>
    </submittedName>
</protein>
<evidence type="ECO:0000313" key="4">
    <source>
        <dbReference type="Proteomes" id="UP000557717"/>
    </source>
</evidence>
<accession>A0A840V6T9</accession>
<sequence>MPRRNPPFAKFLSLLAIVFALWGTAWAQRTVRVPIADGFDFPVGKPNAENYYKARGMRLRPPIHFGEDWNGRGGGDSDLGDPIYAVANGVVVFAYDVRVGWGNVVIIRHAYRDPANGKVQYCDSLYGHMLDFSVKVGDTVKRGQQIGRLGSNRGMYPAHLHFEIRHNLRIGMQRESVERNLVNWADPTTFINRYRHLNKEWGKQAVPVGTFQEYHGFKGL</sequence>
<evidence type="ECO:0000259" key="2">
    <source>
        <dbReference type="Pfam" id="PF01551"/>
    </source>
</evidence>
<feature type="chain" id="PRO_5032357004" evidence="1">
    <location>
        <begin position="28"/>
        <end position="220"/>
    </location>
</feature>
<keyword evidence="1" id="KW-0732">Signal</keyword>
<evidence type="ECO:0000256" key="1">
    <source>
        <dbReference type="SAM" id="SignalP"/>
    </source>
</evidence>
<comment type="caution">
    <text evidence="3">The sequence shown here is derived from an EMBL/GenBank/DDBJ whole genome shotgun (WGS) entry which is preliminary data.</text>
</comment>
<dbReference type="InterPro" id="IPR016047">
    <property type="entry name" value="M23ase_b-sheet_dom"/>
</dbReference>
<proteinExistence type="predicted"/>
<keyword evidence="3" id="KW-0378">Hydrolase</keyword>
<dbReference type="AlphaFoldDB" id="A0A840V6T9"/>
<feature type="signal peptide" evidence="1">
    <location>
        <begin position="1"/>
        <end position="27"/>
    </location>
</feature>
<dbReference type="InterPro" id="IPR011055">
    <property type="entry name" value="Dup_hybrid_motif"/>
</dbReference>
<dbReference type="SUPFAM" id="SSF51261">
    <property type="entry name" value="Duplicated hybrid motif"/>
    <property type="match status" value="1"/>
</dbReference>
<organism evidence="3 4">
    <name type="scientific">Haloferula luteola</name>
    <dbReference type="NCBI Taxonomy" id="595692"/>
    <lineage>
        <taxon>Bacteria</taxon>
        <taxon>Pseudomonadati</taxon>
        <taxon>Verrucomicrobiota</taxon>
        <taxon>Verrucomicrobiia</taxon>
        <taxon>Verrucomicrobiales</taxon>
        <taxon>Verrucomicrobiaceae</taxon>
        <taxon>Haloferula</taxon>
    </lineage>
</organism>